<name>K0YZS3_9ACTO</name>
<dbReference type="InterPro" id="IPR013785">
    <property type="entry name" value="Aldolase_TIM"/>
</dbReference>
<accession>K0YZS3</accession>
<dbReference type="HOGENOM" id="CLU_3075883_0_0_11"/>
<evidence type="ECO:0000313" key="2">
    <source>
        <dbReference type="Proteomes" id="UP000006075"/>
    </source>
</evidence>
<gene>
    <name evidence="1" type="ORF">HMPREF9240_01751</name>
</gene>
<proteinExistence type="predicted"/>
<dbReference type="Proteomes" id="UP000006075">
    <property type="component" value="Unassembled WGS sequence"/>
</dbReference>
<sequence length="52" mass="5794">MTKFSGVIPPVVTPLTESGQLDTKSFKKSIDRMIDAGVMHTQKWQRNSATTQ</sequence>
<reference evidence="1 2" key="1">
    <citation type="submission" date="2012-07" db="EMBL/GenBank/DDBJ databases">
        <title>The Genome Sequence of Actinomyces neuii subsp. anitratus BVS029A5.</title>
        <authorList>
            <consortium name="The Broad Institute Genome Sequencing Platform"/>
            <person name="Earl A."/>
            <person name="Ward D."/>
            <person name="Feldgarden M."/>
            <person name="Gevers D."/>
            <person name="Saerens B."/>
            <person name="Vaneechoutte M."/>
            <person name="Walker B."/>
            <person name="Young S.K."/>
            <person name="Zeng Q."/>
            <person name="Gargeya S."/>
            <person name="Fitzgerald M."/>
            <person name="Haas B."/>
            <person name="Abouelleil A."/>
            <person name="Alvarado L."/>
            <person name="Arachchi H.M."/>
            <person name="Berlin A."/>
            <person name="Chapman S.B."/>
            <person name="Goldberg J."/>
            <person name="Griggs A."/>
            <person name="Gujja S."/>
            <person name="Hansen M."/>
            <person name="Howarth C."/>
            <person name="Imamovic A."/>
            <person name="Larimer J."/>
            <person name="McCowen C."/>
            <person name="Montmayeur A."/>
            <person name="Murphy C."/>
            <person name="Neiman D."/>
            <person name="Pearson M."/>
            <person name="Priest M."/>
            <person name="Roberts A."/>
            <person name="Saif S."/>
            <person name="Shea T."/>
            <person name="Sisk P."/>
            <person name="Sykes S."/>
            <person name="Wortman J."/>
            <person name="Nusbaum C."/>
            <person name="Birren B."/>
        </authorList>
    </citation>
    <scope>NUCLEOTIDE SEQUENCE [LARGE SCALE GENOMIC DNA]</scope>
    <source>
        <strain evidence="1 2">BVS029A5</strain>
    </source>
</reference>
<dbReference type="EMBL" id="AGWP01000009">
    <property type="protein sequence ID" value="EJZ85264.1"/>
    <property type="molecule type" value="Genomic_DNA"/>
</dbReference>
<organism evidence="1 2">
    <name type="scientific">Winkia neuii BV029A5</name>
    <dbReference type="NCBI Taxonomy" id="888439"/>
    <lineage>
        <taxon>Bacteria</taxon>
        <taxon>Bacillati</taxon>
        <taxon>Actinomycetota</taxon>
        <taxon>Actinomycetes</taxon>
        <taxon>Actinomycetales</taxon>
        <taxon>Actinomycetaceae</taxon>
        <taxon>Winkia</taxon>
    </lineage>
</organism>
<protein>
    <submittedName>
        <fullName evidence="1">Uncharacterized protein</fullName>
    </submittedName>
</protein>
<keyword evidence="2" id="KW-1185">Reference proteome</keyword>
<dbReference type="PATRIC" id="fig|888439.3.peg.1761"/>
<comment type="caution">
    <text evidence="1">The sequence shown here is derived from an EMBL/GenBank/DDBJ whole genome shotgun (WGS) entry which is preliminary data.</text>
</comment>
<dbReference type="Gene3D" id="3.20.20.70">
    <property type="entry name" value="Aldolase class I"/>
    <property type="match status" value="1"/>
</dbReference>
<evidence type="ECO:0000313" key="1">
    <source>
        <dbReference type="EMBL" id="EJZ85264.1"/>
    </source>
</evidence>
<dbReference type="AlphaFoldDB" id="K0YZS3"/>
<dbReference type="SUPFAM" id="SSF51569">
    <property type="entry name" value="Aldolase"/>
    <property type="match status" value="1"/>
</dbReference>